<dbReference type="Gene3D" id="3.30.750.24">
    <property type="entry name" value="STAS domain"/>
    <property type="match status" value="1"/>
</dbReference>
<keyword evidence="1" id="KW-0805">Transcription regulation</keyword>
<dbReference type="Pfam" id="PF04539">
    <property type="entry name" value="Sigma70_r3"/>
    <property type="match status" value="1"/>
</dbReference>
<dbReference type="CDD" id="cd06171">
    <property type="entry name" value="Sigma70_r4"/>
    <property type="match status" value="1"/>
</dbReference>
<dbReference type="Pfam" id="PF13466">
    <property type="entry name" value="STAS_2"/>
    <property type="match status" value="1"/>
</dbReference>
<sequence>MRLDSAVGLDSAGRDDFDALAEGWSRARQGCGPERARRLRDEMIAAAMPLAERVARRFRSRAESLADLEQVARLGLVKAVDRYDPALGSFTAYAVNTMLGELKRHLRDHSWGVHVPRRMQDAVRELHRHEAALTRELGRAPTDAQLAQRAGVAPGELDRIRVSAAAYHPVSLNMPIGETGTQLADLFGELDRAVENAADRLTAADLISCLPGRERHIVSAIFFAGRVQTQVAAELGISQMQVSRALARALAWLREGLLTDQVPRWPVTAGAPFDVRATLRPGRALEITVVGEVDRDNAGLLRATLLDLIRRQPPGQRVVLRLRRVPLLDAAGVRVLLAVYQAACARGVLVTATGVNPLVRRLATSAGLGPMMQPG</sequence>
<keyword evidence="7" id="KW-1185">Reference proteome</keyword>
<dbReference type="Gene3D" id="1.20.140.160">
    <property type="match status" value="1"/>
</dbReference>
<dbReference type="Pfam" id="PF04545">
    <property type="entry name" value="Sigma70_r4"/>
    <property type="match status" value="1"/>
</dbReference>
<dbReference type="InterPro" id="IPR013324">
    <property type="entry name" value="RNA_pol_sigma_r3/r4-like"/>
</dbReference>
<dbReference type="AlphaFoldDB" id="A0A7W7M9D8"/>
<gene>
    <name evidence="6" type="ORF">BJY16_005179</name>
</gene>
<dbReference type="GO" id="GO:0016987">
    <property type="term" value="F:sigma factor activity"/>
    <property type="evidence" value="ECO:0007669"/>
    <property type="project" value="UniProtKB-KW"/>
</dbReference>
<evidence type="ECO:0000256" key="2">
    <source>
        <dbReference type="ARBA" id="ARBA00023082"/>
    </source>
</evidence>
<dbReference type="CDD" id="cd07043">
    <property type="entry name" value="STAS_anti-anti-sigma_factors"/>
    <property type="match status" value="1"/>
</dbReference>
<dbReference type="SUPFAM" id="SSF88946">
    <property type="entry name" value="Sigma2 domain of RNA polymerase sigma factors"/>
    <property type="match status" value="1"/>
</dbReference>
<dbReference type="InterPro" id="IPR007624">
    <property type="entry name" value="RNA_pol_sigma70_r3"/>
</dbReference>
<comment type="caution">
    <text evidence="6">The sequence shown here is derived from an EMBL/GenBank/DDBJ whole genome shotgun (WGS) entry which is preliminary data.</text>
</comment>
<dbReference type="PANTHER" id="PTHR30385:SF4">
    <property type="entry name" value="RNA POLYMERASE SIGMA-E FACTOR"/>
    <property type="match status" value="1"/>
</dbReference>
<dbReference type="Pfam" id="PF04542">
    <property type="entry name" value="Sigma70_r2"/>
    <property type="match status" value="1"/>
</dbReference>
<dbReference type="InterPro" id="IPR013325">
    <property type="entry name" value="RNA_pol_sigma_r2"/>
</dbReference>
<reference evidence="6 7" key="1">
    <citation type="submission" date="2020-08" db="EMBL/GenBank/DDBJ databases">
        <title>Sequencing the genomes of 1000 actinobacteria strains.</title>
        <authorList>
            <person name="Klenk H.-P."/>
        </authorList>
    </citation>
    <scope>NUCLEOTIDE SEQUENCE [LARGE SCALE GENOMIC DNA]</scope>
    <source>
        <strain evidence="6 7">DSM 45809</strain>
    </source>
</reference>
<accession>A0A7W7M9D8</accession>
<dbReference type="SUPFAM" id="SSF52091">
    <property type="entry name" value="SpoIIaa-like"/>
    <property type="match status" value="1"/>
</dbReference>
<evidence type="ECO:0000313" key="7">
    <source>
        <dbReference type="Proteomes" id="UP000546162"/>
    </source>
</evidence>
<name>A0A7W7M9D8_9ACTN</name>
<evidence type="ECO:0000313" key="6">
    <source>
        <dbReference type="EMBL" id="MBB4741720.1"/>
    </source>
</evidence>
<dbReference type="RefSeq" id="WP_185042172.1">
    <property type="nucleotide sequence ID" value="NZ_BAABFG010000005.1"/>
</dbReference>
<dbReference type="GO" id="GO:0003677">
    <property type="term" value="F:DNA binding"/>
    <property type="evidence" value="ECO:0007669"/>
    <property type="project" value="UniProtKB-KW"/>
</dbReference>
<dbReference type="EMBL" id="JACHNB010000001">
    <property type="protein sequence ID" value="MBB4741720.1"/>
    <property type="molecule type" value="Genomic_DNA"/>
</dbReference>
<evidence type="ECO:0000256" key="4">
    <source>
        <dbReference type="ARBA" id="ARBA00023163"/>
    </source>
</evidence>
<dbReference type="NCBIfam" id="TIGR02937">
    <property type="entry name" value="sigma70-ECF"/>
    <property type="match status" value="1"/>
</dbReference>
<dbReference type="InterPro" id="IPR007627">
    <property type="entry name" value="RNA_pol_sigma70_r2"/>
</dbReference>
<keyword evidence="3" id="KW-0238">DNA-binding</keyword>
<dbReference type="InterPro" id="IPR014284">
    <property type="entry name" value="RNA_pol_sigma-70_dom"/>
</dbReference>
<organism evidence="6 7">
    <name type="scientific">Actinoplanes octamycinicus</name>
    <dbReference type="NCBI Taxonomy" id="135948"/>
    <lineage>
        <taxon>Bacteria</taxon>
        <taxon>Bacillati</taxon>
        <taxon>Actinomycetota</taxon>
        <taxon>Actinomycetes</taxon>
        <taxon>Micromonosporales</taxon>
        <taxon>Micromonosporaceae</taxon>
        <taxon>Actinoplanes</taxon>
    </lineage>
</organism>
<proteinExistence type="predicted"/>
<feature type="domain" description="STAS" evidence="5">
    <location>
        <begin position="287"/>
        <end position="375"/>
    </location>
</feature>
<dbReference type="InterPro" id="IPR036513">
    <property type="entry name" value="STAS_dom_sf"/>
</dbReference>
<dbReference type="Gene3D" id="1.20.120.1810">
    <property type="match status" value="1"/>
</dbReference>
<dbReference type="InterPro" id="IPR002645">
    <property type="entry name" value="STAS_dom"/>
</dbReference>
<dbReference type="InterPro" id="IPR007630">
    <property type="entry name" value="RNA_pol_sigma70_r4"/>
</dbReference>
<evidence type="ECO:0000259" key="5">
    <source>
        <dbReference type="PROSITE" id="PS50801"/>
    </source>
</evidence>
<dbReference type="Proteomes" id="UP000546162">
    <property type="component" value="Unassembled WGS sequence"/>
</dbReference>
<evidence type="ECO:0000256" key="3">
    <source>
        <dbReference type="ARBA" id="ARBA00023125"/>
    </source>
</evidence>
<dbReference type="PROSITE" id="PS50801">
    <property type="entry name" value="STAS"/>
    <property type="match status" value="1"/>
</dbReference>
<dbReference type="SUPFAM" id="SSF88659">
    <property type="entry name" value="Sigma3 and sigma4 domains of RNA polymerase sigma factors"/>
    <property type="match status" value="2"/>
</dbReference>
<dbReference type="PANTHER" id="PTHR30385">
    <property type="entry name" value="SIGMA FACTOR F FLAGELLAR"/>
    <property type="match status" value="1"/>
</dbReference>
<keyword evidence="2" id="KW-0731">Sigma factor</keyword>
<dbReference type="InterPro" id="IPR058548">
    <property type="entry name" value="MlaB-like_STAS"/>
</dbReference>
<protein>
    <submittedName>
        <fullName evidence="6">RNA polymerase sigma-B factor</fullName>
    </submittedName>
</protein>
<evidence type="ECO:0000256" key="1">
    <source>
        <dbReference type="ARBA" id="ARBA00023015"/>
    </source>
</evidence>
<keyword evidence="4" id="KW-0804">Transcription</keyword>
<dbReference type="GO" id="GO:0006352">
    <property type="term" value="P:DNA-templated transcription initiation"/>
    <property type="evidence" value="ECO:0007669"/>
    <property type="project" value="InterPro"/>
</dbReference>